<comment type="caution">
    <text evidence="1">The sequence shown here is derived from an EMBL/GenBank/DDBJ whole genome shotgun (WGS) entry which is preliminary data.</text>
</comment>
<keyword evidence="2" id="KW-1185">Reference proteome</keyword>
<dbReference type="EMBL" id="BPQR01000025">
    <property type="protein sequence ID" value="GJE06203.1"/>
    <property type="molecule type" value="Genomic_DNA"/>
</dbReference>
<proteinExistence type="predicted"/>
<dbReference type="Proteomes" id="UP001055102">
    <property type="component" value="Unassembled WGS sequence"/>
</dbReference>
<accession>A0ABQ4SWE6</accession>
<reference evidence="1" key="1">
    <citation type="journal article" date="2021" name="Front. Microbiol.">
        <title>Comprehensive Comparative Genomics and Phenotyping of Methylobacterium Species.</title>
        <authorList>
            <person name="Alessa O."/>
            <person name="Ogura Y."/>
            <person name="Fujitani Y."/>
            <person name="Takami H."/>
            <person name="Hayashi T."/>
            <person name="Sahin N."/>
            <person name="Tani A."/>
        </authorList>
    </citation>
    <scope>NUCLEOTIDE SEQUENCE</scope>
    <source>
        <strain evidence="1">LMG 23639</strain>
    </source>
</reference>
<evidence type="ECO:0000313" key="2">
    <source>
        <dbReference type="Proteomes" id="UP001055102"/>
    </source>
</evidence>
<organism evidence="1 2">
    <name type="scientific">Methylobacterium jeotgali</name>
    <dbReference type="NCBI Taxonomy" id="381630"/>
    <lineage>
        <taxon>Bacteria</taxon>
        <taxon>Pseudomonadati</taxon>
        <taxon>Pseudomonadota</taxon>
        <taxon>Alphaproteobacteria</taxon>
        <taxon>Hyphomicrobiales</taxon>
        <taxon>Methylobacteriaceae</taxon>
        <taxon>Methylobacterium</taxon>
    </lineage>
</organism>
<name>A0ABQ4SWE6_9HYPH</name>
<gene>
    <name evidence="1" type="ORF">AOPFMNJM_1517</name>
</gene>
<protein>
    <submittedName>
        <fullName evidence="1">Uncharacterized protein</fullName>
    </submittedName>
</protein>
<evidence type="ECO:0000313" key="1">
    <source>
        <dbReference type="EMBL" id="GJE06203.1"/>
    </source>
</evidence>
<reference evidence="1" key="2">
    <citation type="submission" date="2021-08" db="EMBL/GenBank/DDBJ databases">
        <authorList>
            <person name="Tani A."/>
            <person name="Ola A."/>
            <person name="Ogura Y."/>
            <person name="Katsura K."/>
            <person name="Hayashi T."/>
        </authorList>
    </citation>
    <scope>NUCLEOTIDE SEQUENCE</scope>
    <source>
        <strain evidence="1">LMG 23639</strain>
    </source>
</reference>
<sequence length="76" mass="7539">MTVALSTSAIVGGVVKSRAIVSSARPSVFERPVAVGASLTAATVTDLETAVDAPDPSLAVKVMVRGLVSGVSEVSV</sequence>